<feature type="domain" description="Phospholipase D N-terminal" evidence="3">
    <location>
        <begin position="78"/>
        <end position="167"/>
    </location>
</feature>
<dbReference type="InterPro" id="IPR052900">
    <property type="entry name" value="Phospholipid_Metab_Enz"/>
</dbReference>
<evidence type="ECO:0000313" key="5">
    <source>
        <dbReference type="Proteomes" id="UP001500827"/>
    </source>
</evidence>
<dbReference type="InterPro" id="IPR032093">
    <property type="entry name" value="PhoD_N"/>
</dbReference>
<keyword evidence="5" id="KW-1185">Reference proteome</keyword>
<gene>
    <name evidence="4" type="ORF">GCM10022276_23760</name>
</gene>
<feature type="domain" description="PhoD-like phosphatase metallophosphatase" evidence="2">
    <location>
        <begin position="179"/>
        <end position="587"/>
    </location>
</feature>
<evidence type="ECO:0000313" key="4">
    <source>
        <dbReference type="EMBL" id="GAA3904386.1"/>
    </source>
</evidence>
<dbReference type="Gene3D" id="2.60.40.380">
    <property type="entry name" value="Purple acid phosphatase-like, N-terminal"/>
    <property type="match status" value="1"/>
</dbReference>
<dbReference type="Pfam" id="PF16655">
    <property type="entry name" value="PhoD_N"/>
    <property type="match status" value="1"/>
</dbReference>
<dbReference type="PANTHER" id="PTHR43606">
    <property type="entry name" value="PHOSPHATASE, PUTATIVE (AFU_ORTHOLOGUE AFUA_6G08710)-RELATED"/>
    <property type="match status" value="1"/>
</dbReference>
<proteinExistence type="predicted"/>
<dbReference type="InterPro" id="IPR029052">
    <property type="entry name" value="Metallo-depent_PP-like"/>
</dbReference>
<comment type="caution">
    <text evidence="4">The sequence shown here is derived from an EMBL/GenBank/DDBJ whole genome shotgun (WGS) entry which is preliminary data.</text>
</comment>
<dbReference type="Proteomes" id="UP001500827">
    <property type="component" value="Unassembled WGS sequence"/>
</dbReference>
<dbReference type="Pfam" id="PF09423">
    <property type="entry name" value="PhoD"/>
    <property type="match status" value="1"/>
</dbReference>
<sequence>MRDDVGDGSPFIEKELRRPSLTSVMPQIEPTQEGAQPMALSRRDFIRTAAAMGASLAWVGSARASRSNWRQSSAHYPQGVASGDPDAQSVILWTRRPYDGGDRHLLTVEVAEDGAFERVVANARTPVLANADWTARVLVGGLKPAHVYWFRFTDAEGNGSRIGRTITAPRDDDPRPVKFAFVSCQSVNEGKLNGYRRMIFEDERAVPAEQLGFVLHLGDFIYEVVEYPEEVPTRYDRTIYEVARIPDGGQTDKLHYPLTVEGYRAVYKGYLADPDLQDARARWPFVGMWDNHEFSWQGWQSIQRAGDDGRPGQTIKVAANQAWFEYIPARVKAPSGTLETFGPPALKNVAIEKWDENGLGDEPNNLAAINSLIGYRAVRYGRHLDLIITDQHSYRSKDPTEAPQLEKLGLPGFNGMFPESAMQVLDGGRSFNGGKPPAELTFGEVRVANPQKDAPPQTILGAEQKAWFKEKLKGSTATWKVWGNSLGSLDWRADPQNIPAGVTTQPWPAGYAILSSGDHGSAYVERKEIYGLVHDSRITGFAIVSGDRHSFWAGYASAALPPGKFEPVGLSFVGGSLASPGVMESYEHKLPKDLPTRALFLADRPDGAKPDWTFNMLLRHGVRSCLDYAKNFDLPRARSLSNAKLAPHLEFVDLGGHGYATVRLSANEMRTEFVCIPRPVTRSERADGGPLRYRVVHSAPLWAAGERPKLSVRVVEGDPGLSI</sequence>
<evidence type="ECO:0000259" key="3">
    <source>
        <dbReference type="Pfam" id="PF16655"/>
    </source>
</evidence>
<protein>
    <submittedName>
        <fullName evidence="4">Alkaline phosphatase D family protein</fullName>
    </submittedName>
</protein>
<dbReference type="InterPro" id="IPR038607">
    <property type="entry name" value="PhoD-like_sf"/>
</dbReference>
<organism evidence="4 5">
    <name type="scientific">Sphingomonas limnosediminicola</name>
    <dbReference type="NCBI Taxonomy" id="940133"/>
    <lineage>
        <taxon>Bacteria</taxon>
        <taxon>Pseudomonadati</taxon>
        <taxon>Pseudomonadota</taxon>
        <taxon>Alphaproteobacteria</taxon>
        <taxon>Sphingomonadales</taxon>
        <taxon>Sphingomonadaceae</taxon>
        <taxon>Sphingomonas</taxon>
    </lineage>
</organism>
<evidence type="ECO:0000259" key="2">
    <source>
        <dbReference type="Pfam" id="PF09423"/>
    </source>
</evidence>
<reference evidence="5" key="1">
    <citation type="journal article" date="2019" name="Int. J. Syst. Evol. Microbiol.">
        <title>The Global Catalogue of Microorganisms (GCM) 10K type strain sequencing project: providing services to taxonomists for standard genome sequencing and annotation.</title>
        <authorList>
            <consortium name="The Broad Institute Genomics Platform"/>
            <consortium name="The Broad Institute Genome Sequencing Center for Infectious Disease"/>
            <person name="Wu L."/>
            <person name="Ma J."/>
        </authorList>
    </citation>
    <scope>NUCLEOTIDE SEQUENCE [LARGE SCALE GENOMIC DNA]</scope>
    <source>
        <strain evidence="5">JCM 17543</strain>
    </source>
</reference>
<dbReference type="PANTHER" id="PTHR43606:SF2">
    <property type="entry name" value="ALKALINE PHOSPHATASE FAMILY PROTEIN (AFU_ORTHOLOGUE AFUA_5G03860)"/>
    <property type="match status" value="1"/>
</dbReference>
<evidence type="ECO:0000256" key="1">
    <source>
        <dbReference type="SAM" id="MobiDB-lite"/>
    </source>
</evidence>
<dbReference type="InterPro" id="IPR019546">
    <property type="entry name" value="TAT_signal_bac_arc"/>
</dbReference>
<dbReference type="InterPro" id="IPR006311">
    <property type="entry name" value="TAT_signal"/>
</dbReference>
<dbReference type="PROSITE" id="PS51318">
    <property type="entry name" value="TAT"/>
    <property type="match status" value="1"/>
</dbReference>
<feature type="region of interest" description="Disordered" evidence="1">
    <location>
        <begin position="1"/>
        <end position="22"/>
    </location>
</feature>
<accession>A0ABP7LRE9</accession>
<dbReference type="NCBIfam" id="TIGR01409">
    <property type="entry name" value="TAT_signal_seq"/>
    <property type="match status" value="1"/>
</dbReference>
<dbReference type="InterPro" id="IPR018946">
    <property type="entry name" value="PhoD-like_MPP"/>
</dbReference>
<dbReference type="Gene3D" id="3.60.21.70">
    <property type="entry name" value="PhoD-like phosphatase"/>
    <property type="match status" value="1"/>
</dbReference>
<dbReference type="SUPFAM" id="SSF56300">
    <property type="entry name" value="Metallo-dependent phosphatases"/>
    <property type="match status" value="1"/>
</dbReference>
<name>A0ABP7LRE9_9SPHN</name>
<dbReference type="EMBL" id="BAABBM010000001">
    <property type="protein sequence ID" value="GAA3904386.1"/>
    <property type="molecule type" value="Genomic_DNA"/>
</dbReference>